<dbReference type="Gene3D" id="3.40.50.300">
    <property type="entry name" value="P-loop containing nucleotide triphosphate hydrolases"/>
    <property type="match status" value="1"/>
</dbReference>
<proteinExistence type="predicted"/>
<dbReference type="Pfam" id="PF03237">
    <property type="entry name" value="Terminase_6N"/>
    <property type="match status" value="1"/>
</dbReference>
<evidence type="ECO:0000256" key="1">
    <source>
        <dbReference type="SAM" id="MobiDB-lite"/>
    </source>
</evidence>
<protein>
    <submittedName>
        <fullName evidence="2">Large subunit terminase</fullName>
    </submittedName>
</protein>
<sequence length="408" mass="47211">MRTKLIMLAVKYPGIQMLLLRRTMPQLRENHIVPMLSTLKGIAQYKSQEKVFEFYNGSRIVCGYCAAETDALNYQGQSYDVIGMEEATQFTEQQMDWIVSSNRPSGPGYPTRMYYTCNPGGVGHAWVKRLFIDRDYRNSERPEDYDFIPAKVYDNYVLMGRDPDYVRKLENLPKDMRRAHLDGDWDLFVGQYFTEFRRDIHVVTPFAIPDYWQRYRAFDYGLDMLACYWAAFDELGNCYVYNEYCAPNLIISEAAHRILERTPEESKIECTFAPRDMWATNRATGKYQAEIFEENGLRLTPVSNGRVAGWQNIAEWLHPVPNGVGGTQPRLKIFSNCTELIKDLPLLQHDDKNPSDCATEPHDITHAPDGLRYLLDGRPHPAEILAPKDEDEPPEFDDQIENFMDYGG</sequence>
<reference evidence="2" key="1">
    <citation type="journal article" date="2021" name="Proc. Natl. Acad. Sci. U.S.A.">
        <title>A Catalog of Tens of Thousands of Viruses from Human Metagenomes Reveals Hidden Associations with Chronic Diseases.</title>
        <authorList>
            <person name="Tisza M.J."/>
            <person name="Buck C.B."/>
        </authorList>
    </citation>
    <scope>NUCLEOTIDE SEQUENCE</scope>
    <source>
        <strain evidence="2">CtI7W9</strain>
    </source>
</reference>
<feature type="region of interest" description="Disordered" evidence="1">
    <location>
        <begin position="376"/>
        <end position="397"/>
    </location>
</feature>
<accession>A0A8S5MP66</accession>
<name>A0A8S5MP66_9CAUD</name>
<dbReference type="InterPro" id="IPR027417">
    <property type="entry name" value="P-loop_NTPase"/>
</dbReference>
<dbReference type="Gene3D" id="3.30.420.280">
    <property type="match status" value="1"/>
</dbReference>
<organism evidence="2">
    <name type="scientific">Myoviridae sp. ctI7W9</name>
    <dbReference type="NCBI Taxonomy" id="2826636"/>
    <lineage>
        <taxon>Viruses</taxon>
        <taxon>Duplodnaviria</taxon>
        <taxon>Heunggongvirae</taxon>
        <taxon>Uroviricota</taxon>
        <taxon>Caudoviricetes</taxon>
    </lineage>
</organism>
<evidence type="ECO:0000313" key="2">
    <source>
        <dbReference type="EMBL" id="DAD83723.1"/>
    </source>
</evidence>
<dbReference type="EMBL" id="BK014941">
    <property type="protein sequence ID" value="DAD83723.1"/>
    <property type="molecule type" value="Genomic_DNA"/>
</dbReference>